<evidence type="ECO:0000313" key="4">
    <source>
        <dbReference type="Proteomes" id="UP001610334"/>
    </source>
</evidence>
<sequence length="182" mass="18234">MYTSALLFASLLAAPALASPDQKLAVFGLSKRQGGESFQPDTIPSDCTGLPICGSSGICYDTSLGESCCPDGTWACPGGSFCLQDGYCCPDGLDPESCAAELGITLTSSEPEPTTTTTSSSSTPVIPTYTETTTTPPPSSSSAIPPTDTDVPPEFTGAANTHAFGGAAAVLGGLGVIGNLLI</sequence>
<evidence type="ECO:0000256" key="2">
    <source>
        <dbReference type="SAM" id="SignalP"/>
    </source>
</evidence>
<evidence type="ECO:0000313" key="3">
    <source>
        <dbReference type="EMBL" id="KAL2822914.1"/>
    </source>
</evidence>
<keyword evidence="2" id="KW-0732">Signal</keyword>
<feature type="chain" id="PRO_5046067659" description="GPI anchored serine-threonine rich protein" evidence="2">
    <location>
        <begin position="19"/>
        <end position="182"/>
    </location>
</feature>
<evidence type="ECO:0008006" key="5">
    <source>
        <dbReference type="Google" id="ProtNLM"/>
    </source>
</evidence>
<reference evidence="3 4" key="1">
    <citation type="submission" date="2024-07" db="EMBL/GenBank/DDBJ databases">
        <title>Section-level genome sequencing and comparative genomics of Aspergillus sections Usti and Cavernicolus.</title>
        <authorList>
            <consortium name="Lawrence Berkeley National Laboratory"/>
            <person name="Nybo J.L."/>
            <person name="Vesth T.C."/>
            <person name="Theobald S."/>
            <person name="Frisvad J.C."/>
            <person name="Larsen T.O."/>
            <person name="Kjaerboelling I."/>
            <person name="Rothschild-Mancinelli K."/>
            <person name="Lyhne E.K."/>
            <person name="Kogle M.E."/>
            <person name="Barry K."/>
            <person name="Clum A."/>
            <person name="Na H."/>
            <person name="Ledsgaard L."/>
            <person name="Lin J."/>
            <person name="Lipzen A."/>
            <person name="Kuo A."/>
            <person name="Riley R."/>
            <person name="Mondo S."/>
            <person name="Labutti K."/>
            <person name="Haridas S."/>
            <person name="Pangalinan J."/>
            <person name="Salamov A.A."/>
            <person name="Simmons B.A."/>
            <person name="Magnuson J.K."/>
            <person name="Chen J."/>
            <person name="Drula E."/>
            <person name="Henrissat B."/>
            <person name="Wiebenga A."/>
            <person name="Lubbers R.J."/>
            <person name="Gomes A.C."/>
            <person name="Makela M.R."/>
            <person name="Stajich J."/>
            <person name="Grigoriev I.V."/>
            <person name="Mortensen U.H."/>
            <person name="De Vries R.P."/>
            <person name="Baker S.E."/>
            <person name="Andersen M.R."/>
        </authorList>
    </citation>
    <scope>NUCLEOTIDE SEQUENCE [LARGE SCALE GENOMIC DNA]</scope>
    <source>
        <strain evidence="3 4">CBS 588.65</strain>
    </source>
</reference>
<proteinExistence type="predicted"/>
<feature type="signal peptide" evidence="2">
    <location>
        <begin position="1"/>
        <end position="18"/>
    </location>
</feature>
<dbReference type="EMBL" id="JBFXLT010000001">
    <property type="protein sequence ID" value="KAL2822914.1"/>
    <property type="molecule type" value="Genomic_DNA"/>
</dbReference>
<name>A0ABR4I6M5_9EURO</name>
<protein>
    <recommendedName>
        <fullName evidence="5">GPI anchored serine-threonine rich protein</fullName>
    </recommendedName>
</protein>
<keyword evidence="4" id="KW-1185">Reference proteome</keyword>
<dbReference type="Proteomes" id="UP001610334">
    <property type="component" value="Unassembled WGS sequence"/>
</dbReference>
<feature type="region of interest" description="Disordered" evidence="1">
    <location>
        <begin position="108"/>
        <end position="158"/>
    </location>
</feature>
<gene>
    <name evidence="3" type="ORF">BJX63DRAFT_1420</name>
</gene>
<comment type="caution">
    <text evidence="3">The sequence shown here is derived from an EMBL/GenBank/DDBJ whole genome shotgun (WGS) entry which is preliminary data.</text>
</comment>
<evidence type="ECO:0000256" key="1">
    <source>
        <dbReference type="SAM" id="MobiDB-lite"/>
    </source>
</evidence>
<accession>A0ABR4I6M5</accession>
<organism evidence="3 4">
    <name type="scientific">Aspergillus granulosus</name>
    <dbReference type="NCBI Taxonomy" id="176169"/>
    <lineage>
        <taxon>Eukaryota</taxon>
        <taxon>Fungi</taxon>
        <taxon>Dikarya</taxon>
        <taxon>Ascomycota</taxon>
        <taxon>Pezizomycotina</taxon>
        <taxon>Eurotiomycetes</taxon>
        <taxon>Eurotiomycetidae</taxon>
        <taxon>Eurotiales</taxon>
        <taxon>Aspergillaceae</taxon>
        <taxon>Aspergillus</taxon>
        <taxon>Aspergillus subgen. Nidulantes</taxon>
    </lineage>
</organism>